<gene>
    <name evidence="2" type="ORF">FA14DRAFT_157980</name>
</gene>
<keyword evidence="3" id="KW-1185">Reference proteome</keyword>
<feature type="compositionally biased region" description="Polar residues" evidence="1">
    <location>
        <begin position="384"/>
        <end position="396"/>
    </location>
</feature>
<dbReference type="RefSeq" id="XP_025352351.1">
    <property type="nucleotide sequence ID" value="XM_025497933.1"/>
</dbReference>
<organism evidence="2 3">
    <name type="scientific">Meira miltonrushii</name>
    <dbReference type="NCBI Taxonomy" id="1280837"/>
    <lineage>
        <taxon>Eukaryota</taxon>
        <taxon>Fungi</taxon>
        <taxon>Dikarya</taxon>
        <taxon>Basidiomycota</taxon>
        <taxon>Ustilaginomycotina</taxon>
        <taxon>Exobasidiomycetes</taxon>
        <taxon>Exobasidiales</taxon>
        <taxon>Brachybasidiaceae</taxon>
        <taxon>Meira</taxon>
    </lineage>
</organism>
<dbReference type="InParanoid" id="A0A316V3B7"/>
<proteinExistence type="predicted"/>
<feature type="region of interest" description="Disordered" evidence="1">
    <location>
        <begin position="150"/>
        <end position="215"/>
    </location>
</feature>
<evidence type="ECO:0000313" key="3">
    <source>
        <dbReference type="Proteomes" id="UP000245771"/>
    </source>
</evidence>
<feature type="region of interest" description="Disordered" evidence="1">
    <location>
        <begin position="343"/>
        <end position="463"/>
    </location>
</feature>
<dbReference type="EMBL" id="KZ819606">
    <property type="protein sequence ID" value="PWN32049.1"/>
    <property type="molecule type" value="Genomic_DNA"/>
</dbReference>
<dbReference type="Proteomes" id="UP000245771">
    <property type="component" value="Unassembled WGS sequence"/>
</dbReference>
<dbReference type="GeneID" id="37019714"/>
<feature type="compositionally biased region" description="Polar residues" evidence="1">
    <location>
        <begin position="156"/>
        <end position="170"/>
    </location>
</feature>
<evidence type="ECO:0000313" key="2">
    <source>
        <dbReference type="EMBL" id="PWN32049.1"/>
    </source>
</evidence>
<feature type="region of interest" description="Disordered" evidence="1">
    <location>
        <begin position="1"/>
        <end position="27"/>
    </location>
</feature>
<feature type="compositionally biased region" description="Polar residues" evidence="1">
    <location>
        <begin position="405"/>
        <end position="418"/>
    </location>
</feature>
<sequence length="496" mass="54948">MSILSPPSKPSKWRLSNRLSKRSSEATMSEIRFSPISDPNKIPPEKMSSLIGYSINPAFSNVFTGSRTNEAILSTIASTDLTKLQRRPRKPSVNDEAALYQAIRHLSEIGSKDEYNLTMQELYAWRTAVNIAYMTFTEDGVVPLASFEDMSKPAASPSTKKPSLAKSKSFNIPRKPVPSSSGSIPELPHDLSKNLNSRHKAPRKYSLPTSGHNPLIHSPKLRSGLPIGQMHALKVDTNVSPGSYFGPNAATDWTRSPIKPNENSIIQSPLGTSSTSTFDMNEWSMVTPRANTTKYPRTSSKDAVSQLAYISESGEMFNRFTREECGTSKLKGIPDVSGEMEKTYTYSDYGDGDDGDGRSSLDHSNPTNSDHSSPRTEEAHLQQLGLSLGTNTQKSPQYHHHHQMPSPSKTHNSDSKQQPHPPPAPRIRVPLNTKRSFQDQRWAPGSRDRISAQDDSDDDDDYLVYSTTKKPIRKASQTRKNDMLGMLDFLSSGPPE</sequence>
<reference evidence="2 3" key="1">
    <citation type="journal article" date="2018" name="Mol. Biol. Evol.">
        <title>Broad Genomic Sampling Reveals a Smut Pathogenic Ancestry of the Fungal Clade Ustilaginomycotina.</title>
        <authorList>
            <person name="Kijpornyongpan T."/>
            <person name="Mondo S.J."/>
            <person name="Barry K."/>
            <person name="Sandor L."/>
            <person name="Lee J."/>
            <person name="Lipzen A."/>
            <person name="Pangilinan J."/>
            <person name="LaButti K."/>
            <person name="Hainaut M."/>
            <person name="Henrissat B."/>
            <person name="Grigoriev I.V."/>
            <person name="Spatafora J.W."/>
            <person name="Aime M.C."/>
        </authorList>
    </citation>
    <scope>NUCLEOTIDE SEQUENCE [LARGE SCALE GENOMIC DNA]</scope>
    <source>
        <strain evidence="2 3">MCA 3882</strain>
    </source>
</reference>
<evidence type="ECO:0000256" key="1">
    <source>
        <dbReference type="SAM" id="MobiDB-lite"/>
    </source>
</evidence>
<accession>A0A316V3B7</accession>
<dbReference type="AlphaFoldDB" id="A0A316V3B7"/>
<name>A0A316V3B7_9BASI</name>
<protein>
    <submittedName>
        <fullName evidence="2">Uncharacterized protein</fullName>
    </submittedName>
</protein>